<keyword evidence="2" id="KW-1185">Reference proteome</keyword>
<dbReference type="RefSeq" id="WP_192775430.1">
    <property type="nucleotide sequence ID" value="NZ_BAAASY010000038.1"/>
</dbReference>
<evidence type="ECO:0000313" key="2">
    <source>
        <dbReference type="Proteomes" id="UP000661607"/>
    </source>
</evidence>
<dbReference type="Proteomes" id="UP000661607">
    <property type="component" value="Unassembled WGS sequence"/>
</dbReference>
<reference evidence="1 2" key="1">
    <citation type="submission" date="2020-10" db="EMBL/GenBank/DDBJ databases">
        <title>Sequencing the genomes of 1000 actinobacteria strains.</title>
        <authorList>
            <person name="Klenk H.-P."/>
        </authorList>
    </citation>
    <scope>NUCLEOTIDE SEQUENCE [LARGE SCALE GENOMIC DNA]</scope>
    <source>
        <strain evidence="1 2">DSM 43748</strain>
    </source>
</reference>
<gene>
    <name evidence="1" type="ORF">H4W81_003119</name>
</gene>
<comment type="caution">
    <text evidence="1">The sequence shown here is derived from an EMBL/GenBank/DDBJ whole genome shotgun (WGS) entry which is preliminary data.</text>
</comment>
<name>A0ABR9KET1_9ACTN</name>
<sequence length="50" mass="5666">MMRQLLAEGWEISAADVAQLSPYLTGHISRFGVYATDVLRLRPDDFDPDQ</sequence>
<accession>A0ABR9KET1</accession>
<dbReference type="EMBL" id="JADBEF010000001">
    <property type="protein sequence ID" value="MBE1560340.1"/>
    <property type="molecule type" value="Genomic_DNA"/>
</dbReference>
<organism evidence="1 2">
    <name type="scientific">Nonomuraea africana</name>
    <dbReference type="NCBI Taxonomy" id="46171"/>
    <lineage>
        <taxon>Bacteria</taxon>
        <taxon>Bacillati</taxon>
        <taxon>Actinomycetota</taxon>
        <taxon>Actinomycetes</taxon>
        <taxon>Streptosporangiales</taxon>
        <taxon>Streptosporangiaceae</taxon>
        <taxon>Nonomuraea</taxon>
    </lineage>
</organism>
<evidence type="ECO:0000313" key="1">
    <source>
        <dbReference type="EMBL" id="MBE1560340.1"/>
    </source>
</evidence>
<evidence type="ECO:0008006" key="3">
    <source>
        <dbReference type="Google" id="ProtNLM"/>
    </source>
</evidence>
<protein>
    <recommendedName>
        <fullName evidence="3">Tn3 transposase DDE domain-containing protein</fullName>
    </recommendedName>
</protein>
<proteinExistence type="predicted"/>